<dbReference type="EMBL" id="MK500477">
    <property type="protein sequence ID" value="QBK90334.1"/>
    <property type="molecule type" value="Genomic_DNA"/>
</dbReference>
<keyword evidence="1" id="KW-1133">Transmembrane helix</keyword>
<protein>
    <submittedName>
        <fullName evidence="2">Uncharacterized protein</fullName>
    </submittedName>
</protein>
<sequence>MNIPKLQKKLLLNEMSVSGHSNSQFSKIQEAGYLTTKHVHKSGNIQANILKDLNKRAHDGRRGIKVLVKGETTDQFNKALVAILKQKDWQVAFLSALDEDPKQALGIVLNKNVFINTLDAKKLAEEGFDVLRVRPPVVIPENNGEDDEDIVTAPSIKPILVFIGVAVLIILIAWAVWRVSQ</sequence>
<gene>
    <name evidence="2" type="ORF">LCPAC103_00150</name>
</gene>
<proteinExistence type="predicted"/>
<name>A0A481Z3B3_9VIRU</name>
<evidence type="ECO:0000256" key="1">
    <source>
        <dbReference type="SAM" id="Phobius"/>
    </source>
</evidence>
<keyword evidence="1" id="KW-0812">Transmembrane</keyword>
<keyword evidence="1" id="KW-0472">Membrane</keyword>
<reference evidence="2" key="1">
    <citation type="journal article" date="2019" name="MBio">
        <title>Virus Genomes from Deep Sea Sediments Expand the Ocean Megavirome and Support Independent Origins of Viral Gigantism.</title>
        <authorList>
            <person name="Backstrom D."/>
            <person name="Yutin N."/>
            <person name="Jorgensen S.L."/>
            <person name="Dharamshi J."/>
            <person name="Homa F."/>
            <person name="Zaremba-Niedwiedzka K."/>
            <person name="Spang A."/>
            <person name="Wolf Y.I."/>
            <person name="Koonin E.V."/>
            <person name="Ettema T.J."/>
        </authorList>
    </citation>
    <scope>NUCLEOTIDE SEQUENCE</scope>
</reference>
<feature type="transmembrane region" description="Helical" evidence="1">
    <location>
        <begin position="159"/>
        <end position="177"/>
    </location>
</feature>
<accession>A0A481Z3B3</accession>
<evidence type="ECO:0000313" key="2">
    <source>
        <dbReference type="EMBL" id="QBK90334.1"/>
    </source>
</evidence>
<organism evidence="2">
    <name type="scientific">Pithovirus LCPAC103</name>
    <dbReference type="NCBI Taxonomy" id="2506588"/>
    <lineage>
        <taxon>Viruses</taxon>
        <taxon>Pithoviruses</taxon>
    </lineage>
</organism>